<dbReference type="Proteomes" id="UP000272412">
    <property type="component" value="Unassembled WGS sequence"/>
</dbReference>
<dbReference type="NCBIfam" id="NF041281">
    <property type="entry name" value="TraA_gammapb"/>
    <property type="match status" value="1"/>
</dbReference>
<dbReference type="AlphaFoldDB" id="A0A3N4MSW3"/>
<reference evidence="2 3" key="1">
    <citation type="submission" date="2018-11" db="EMBL/GenBank/DDBJ databases">
        <title>Neisseria weixii sp. nov. isolated from the rectal contents of plateau pika (Ochotona cruzoniae).</title>
        <authorList>
            <person name="Zhang G."/>
        </authorList>
    </citation>
    <scope>NUCLEOTIDE SEQUENCE [LARGE SCALE GENOMIC DNA]</scope>
    <source>
        <strain evidence="2 3">10009</strain>
    </source>
</reference>
<gene>
    <name evidence="2" type="ORF">EGK74_08470</name>
</gene>
<sequence>MALAAMSALAANALAAQTGQEFNGISTMLSGWSTGGLGLTLALAAFIIGLAVGMMKQTIMPAVVGIGVALAATLGPGIIQAMFTAVI</sequence>
<evidence type="ECO:0000256" key="1">
    <source>
        <dbReference type="SAM" id="Phobius"/>
    </source>
</evidence>
<name>A0A3N4MSW3_9NEIS</name>
<evidence type="ECO:0000313" key="2">
    <source>
        <dbReference type="EMBL" id="RPD86155.1"/>
    </source>
</evidence>
<dbReference type="EMBL" id="RPFL01000021">
    <property type="protein sequence ID" value="RPD86155.1"/>
    <property type="molecule type" value="Genomic_DNA"/>
</dbReference>
<dbReference type="InterPro" id="IPR059173">
    <property type="entry name" value="TraA_dom"/>
</dbReference>
<keyword evidence="3" id="KW-1185">Reference proteome</keyword>
<keyword evidence="1" id="KW-0472">Membrane</keyword>
<protein>
    <submittedName>
        <fullName evidence="2">Conjugal transfer protein TraA</fullName>
    </submittedName>
</protein>
<keyword evidence="1" id="KW-1133">Transmembrane helix</keyword>
<accession>A0A3N4MSW3</accession>
<keyword evidence="1" id="KW-0812">Transmembrane</keyword>
<proteinExistence type="predicted"/>
<dbReference type="OrthoDB" id="9964633at2"/>
<organism evidence="2 3">
    <name type="scientific">Neisseria weixii</name>
    <dbReference type="NCBI Taxonomy" id="1853276"/>
    <lineage>
        <taxon>Bacteria</taxon>
        <taxon>Pseudomonadati</taxon>
        <taxon>Pseudomonadota</taxon>
        <taxon>Betaproteobacteria</taxon>
        <taxon>Neisseriales</taxon>
        <taxon>Neisseriaceae</taxon>
        <taxon>Neisseria</taxon>
    </lineage>
</organism>
<feature type="transmembrane region" description="Helical" evidence="1">
    <location>
        <begin position="59"/>
        <end position="83"/>
    </location>
</feature>
<feature type="transmembrane region" description="Helical" evidence="1">
    <location>
        <begin position="31"/>
        <end position="52"/>
    </location>
</feature>
<comment type="caution">
    <text evidence="2">The sequence shown here is derived from an EMBL/GenBank/DDBJ whole genome shotgun (WGS) entry which is preliminary data.</text>
</comment>
<evidence type="ECO:0000313" key="3">
    <source>
        <dbReference type="Proteomes" id="UP000272412"/>
    </source>
</evidence>